<keyword evidence="2" id="KW-0539">Nucleus</keyword>
<dbReference type="Proteomes" id="UP000028045">
    <property type="component" value="Unassembled WGS sequence"/>
</dbReference>
<evidence type="ECO:0000313" key="4">
    <source>
        <dbReference type="EMBL" id="KEY66699.1"/>
    </source>
</evidence>
<feature type="region of interest" description="Disordered" evidence="3">
    <location>
        <begin position="1"/>
        <end position="28"/>
    </location>
</feature>
<dbReference type="AlphaFoldDB" id="A0A084AN20"/>
<protein>
    <recommendedName>
        <fullName evidence="6">Transcription factor domain-containing protein</fullName>
    </recommendedName>
</protein>
<accession>A0A084AN20</accession>
<dbReference type="EMBL" id="KL648648">
    <property type="protein sequence ID" value="KEY66699.1"/>
    <property type="molecule type" value="Genomic_DNA"/>
</dbReference>
<dbReference type="Pfam" id="PF11951">
    <property type="entry name" value="Fungal_trans_2"/>
    <property type="match status" value="1"/>
</dbReference>
<evidence type="ECO:0000256" key="1">
    <source>
        <dbReference type="ARBA" id="ARBA00004123"/>
    </source>
</evidence>
<sequence>IRTTGGAGSTPLRNRDVGLVGPGKSNATSADRAAVVAPRRAYSVEVGNPHWPIDGIDDIEAHLHRVEHHGQLNALQHVTSGPFGVFNIFASAQPWSAARSMAREEQNLIAPVRSGRQYSTDWSPKGTSSGAPDSHSDTAMDADSPHALIEELWAGISLPYRPNAADDALLVLQQDNLVGSLMGHYLHSVANTLQPVLHPRNAYSSIYGSKAMSIANRISWNDIMQRMRVSNSKIALLYSLLTSSSFHIRGFNRSDDADAVARYFHVKAVLHLRLALDSLHHTGEGPNLIITPRFLAKCEGVVWVDIDDNINRQVLDGQMNEFWIHLEAAEELVQQLRGHAQPESTAEHLVNIASFLRILSDSTDVTLPALPWSADSADSLQALLFLGGGQSLEYTYGITARLADFLRRACLLSQHATYYRSSDCPPPVPFLSACDQLLQDLSAWHISQEPLTSFSASDDITSLLASKHILAFAEGIKIYYHTRVAACDETTMQSYVQSVATHLAGIEAIKRRTGYDATPTATISWPGFVASCQASPSEWGVWTKWWNQMLDYRIGNIHDLWLVIQEAWTLQDTPVENDPAWVVVLKHTGKRILAI</sequence>
<evidence type="ECO:0000256" key="3">
    <source>
        <dbReference type="SAM" id="MobiDB-lite"/>
    </source>
</evidence>
<dbReference type="HOGENOM" id="CLU_009030_2_2_1"/>
<dbReference type="OrthoDB" id="3477330at2759"/>
<dbReference type="PANTHER" id="PTHR37534">
    <property type="entry name" value="TRANSCRIPTIONAL ACTIVATOR PROTEIN UGA3"/>
    <property type="match status" value="1"/>
</dbReference>
<comment type="subcellular location">
    <subcellularLocation>
        <location evidence="1">Nucleus</location>
    </subcellularLocation>
</comment>
<dbReference type="PANTHER" id="PTHR37534:SF46">
    <property type="entry name" value="ZN(II)2CYS6 TRANSCRIPTION FACTOR (EUROFUNG)"/>
    <property type="match status" value="1"/>
</dbReference>
<evidence type="ECO:0008006" key="6">
    <source>
        <dbReference type="Google" id="ProtNLM"/>
    </source>
</evidence>
<feature type="region of interest" description="Disordered" evidence="3">
    <location>
        <begin position="115"/>
        <end position="141"/>
    </location>
</feature>
<gene>
    <name evidence="4" type="ORF">S7711_09719</name>
</gene>
<organism evidence="4 5">
    <name type="scientific">Stachybotrys chartarum (strain CBS 109288 / IBT 7711)</name>
    <name type="common">Toxic black mold</name>
    <name type="synonym">Stilbospora chartarum</name>
    <dbReference type="NCBI Taxonomy" id="1280523"/>
    <lineage>
        <taxon>Eukaryota</taxon>
        <taxon>Fungi</taxon>
        <taxon>Dikarya</taxon>
        <taxon>Ascomycota</taxon>
        <taxon>Pezizomycotina</taxon>
        <taxon>Sordariomycetes</taxon>
        <taxon>Hypocreomycetidae</taxon>
        <taxon>Hypocreales</taxon>
        <taxon>Stachybotryaceae</taxon>
        <taxon>Stachybotrys</taxon>
    </lineage>
</organism>
<feature type="compositionally biased region" description="Polar residues" evidence="3">
    <location>
        <begin position="116"/>
        <end position="131"/>
    </location>
</feature>
<name>A0A084AN20_STACB</name>
<dbReference type="GO" id="GO:0005634">
    <property type="term" value="C:nucleus"/>
    <property type="evidence" value="ECO:0007669"/>
    <property type="project" value="UniProtKB-SubCell"/>
</dbReference>
<proteinExistence type="predicted"/>
<keyword evidence="5" id="KW-1185">Reference proteome</keyword>
<evidence type="ECO:0000313" key="5">
    <source>
        <dbReference type="Proteomes" id="UP000028045"/>
    </source>
</evidence>
<reference evidence="4 5" key="1">
    <citation type="journal article" date="2014" name="BMC Genomics">
        <title>Comparative genome sequencing reveals chemotype-specific gene clusters in the toxigenic black mold Stachybotrys.</title>
        <authorList>
            <person name="Semeiks J."/>
            <person name="Borek D."/>
            <person name="Otwinowski Z."/>
            <person name="Grishin N.V."/>
        </authorList>
    </citation>
    <scope>NUCLEOTIDE SEQUENCE [LARGE SCALE GENOMIC DNA]</scope>
    <source>
        <strain evidence="5">CBS 109288 / IBT 7711</strain>
    </source>
</reference>
<dbReference type="InterPro" id="IPR021858">
    <property type="entry name" value="Fun_TF"/>
</dbReference>
<feature type="non-terminal residue" evidence="4">
    <location>
        <position position="1"/>
    </location>
</feature>
<evidence type="ECO:0000256" key="2">
    <source>
        <dbReference type="ARBA" id="ARBA00023242"/>
    </source>
</evidence>